<gene>
    <name evidence="1" type="ORF">F8C82_10205</name>
</gene>
<organism evidence="1 2">
    <name type="scientific">Phaeocystidibacter marisrubri</name>
    <dbReference type="NCBI Taxonomy" id="1577780"/>
    <lineage>
        <taxon>Bacteria</taxon>
        <taxon>Pseudomonadati</taxon>
        <taxon>Bacteroidota</taxon>
        <taxon>Flavobacteriia</taxon>
        <taxon>Flavobacteriales</taxon>
        <taxon>Phaeocystidibacteraceae</taxon>
        <taxon>Phaeocystidibacter</taxon>
    </lineage>
</organism>
<dbReference type="EMBL" id="WBVQ01000002">
    <property type="protein sequence ID" value="KAB2816054.1"/>
    <property type="molecule type" value="Genomic_DNA"/>
</dbReference>
<evidence type="ECO:0000313" key="1">
    <source>
        <dbReference type="EMBL" id="KAB2816054.1"/>
    </source>
</evidence>
<reference evidence="1 2" key="1">
    <citation type="submission" date="2019-10" db="EMBL/GenBank/DDBJ databases">
        <title>Genome sequence of Phaeocystidibacter marisrubri JCM30614 (type strain).</title>
        <authorList>
            <person name="Bowman J.P."/>
        </authorList>
    </citation>
    <scope>NUCLEOTIDE SEQUENCE [LARGE SCALE GENOMIC DNA]</scope>
    <source>
        <strain evidence="1 2">JCM 30614</strain>
    </source>
</reference>
<dbReference type="Proteomes" id="UP000484164">
    <property type="component" value="Unassembled WGS sequence"/>
</dbReference>
<sequence length="348" mass="38737">MRIGTVHLILAVLIFLCKPAFSQVTTERFPSGGLAVMTSGFPEIDGYSNSDSDSSFRSGVISYLSDQLSREFENLHVQLDATCEVLIEVEYNRVQKVEVVSTPSTVYGALIQGRLYQLPLEDDYAGHFAIYMSIPRLATCCIDGRLQPKPTGLSSRANSTLESLAIQDGLYSREQLNWLVTMDDLGQPHCFAFSPKADPTWNDFVLKHLLTISSELPAGEAQFILSFRPNVVLPEALPEWKRQISMASEPEGDWKKYLNLWLTAYGEYTFNAGKTDWDTVHMDAMSDLVLPVEIDLNERSILLIADPDSGKIITSLELEDGKVKRICSIEGTLSPTGLETPTMVIFKP</sequence>
<proteinExistence type="predicted"/>
<protein>
    <submittedName>
        <fullName evidence="1">Uncharacterized protein</fullName>
    </submittedName>
</protein>
<comment type="caution">
    <text evidence="1">The sequence shown here is derived from an EMBL/GenBank/DDBJ whole genome shotgun (WGS) entry which is preliminary data.</text>
</comment>
<accession>A0A6L3ZEY9</accession>
<dbReference type="AlphaFoldDB" id="A0A6L3ZEY9"/>
<name>A0A6L3ZEY9_9FLAO</name>
<evidence type="ECO:0000313" key="2">
    <source>
        <dbReference type="Proteomes" id="UP000484164"/>
    </source>
</evidence>
<keyword evidence="2" id="KW-1185">Reference proteome</keyword>
<dbReference type="RefSeq" id="WP_151693483.1">
    <property type="nucleotide sequence ID" value="NZ_BMGX01000001.1"/>
</dbReference>